<sequence length="214" mass="24699">KKKKKEALTVYPNDRELQQLRAHIDETQHKIESVFKRLWPIELKYLPPLIKPYYLGTHVREADSNKHKDKDKHKQIKGTESASESSPNTATTTSTSTAKQQQQKEEEKEKEKEKEKKRKGNKSELTETKQSQSDEDEKVSAESANIGLLTEEEKQELAALLLAIESLVNDELGSSLSIQCLKIKTLVILQDLQQALTYTTYLMRFHPRHFQLLK</sequence>
<feature type="non-terminal residue" evidence="2">
    <location>
        <position position="214"/>
    </location>
</feature>
<gene>
    <name evidence="2" type="ORF">RFI_36237</name>
</gene>
<comment type="caution">
    <text evidence="2">The sequence shown here is derived from an EMBL/GenBank/DDBJ whole genome shotgun (WGS) entry which is preliminary data.</text>
</comment>
<feature type="compositionally biased region" description="Basic and acidic residues" evidence="1">
    <location>
        <begin position="102"/>
        <end position="114"/>
    </location>
</feature>
<evidence type="ECO:0000256" key="1">
    <source>
        <dbReference type="SAM" id="MobiDB-lite"/>
    </source>
</evidence>
<dbReference type="Proteomes" id="UP000023152">
    <property type="component" value="Unassembled WGS sequence"/>
</dbReference>
<protein>
    <submittedName>
        <fullName evidence="2">SAP DNA-binding domain-containing protein</fullName>
    </submittedName>
</protein>
<accession>X6LGT6</accession>
<keyword evidence="2" id="KW-0238">DNA-binding</keyword>
<feature type="region of interest" description="Disordered" evidence="1">
    <location>
        <begin position="62"/>
        <end position="140"/>
    </location>
</feature>
<dbReference type="EMBL" id="ASPP01038935">
    <property type="protein sequence ID" value="ETO01203.1"/>
    <property type="molecule type" value="Genomic_DNA"/>
</dbReference>
<proteinExistence type="predicted"/>
<organism evidence="2 3">
    <name type="scientific">Reticulomyxa filosa</name>
    <dbReference type="NCBI Taxonomy" id="46433"/>
    <lineage>
        <taxon>Eukaryota</taxon>
        <taxon>Sar</taxon>
        <taxon>Rhizaria</taxon>
        <taxon>Retaria</taxon>
        <taxon>Foraminifera</taxon>
        <taxon>Monothalamids</taxon>
        <taxon>Reticulomyxidae</taxon>
        <taxon>Reticulomyxa</taxon>
    </lineage>
</organism>
<evidence type="ECO:0000313" key="2">
    <source>
        <dbReference type="EMBL" id="ETO01203.1"/>
    </source>
</evidence>
<feature type="compositionally biased region" description="Low complexity" evidence="1">
    <location>
        <begin position="79"/>
        <end position="101"/>
    </location>
</feature>
<feature type="non-terminal residue" evidence="2">
    <location>
        <position position="1"/>
    </location>
</feature>
<evidence type="ECO:0000313" key="3">
    <source>
        <dbReference type="Proteomes" id="UP000023152"/>
    </source>
</evidence>
<keyword evidence="3" id="KW-1185">Reference proteome</keyword>
<dbReference type="AlphaFoldDB" id="X6LGT6"/>
<reference evidence="2 3" key="1">
    <citation type="journal article" date="2013" name="Curr. Biol.">
        <title>The Genome of the Foraminiferan Reticulomyxa filosa.</title>
        <authorList>
            <person name="Glockner G."/>
            <person name="Hulsmann N."/>
            <person name="Schleicher M."/>
            <person name="Noegel A.A."/>
            <person name="Eichinger L."/>
            <person name="Gallinger C."/>
            <person name="Pawlowski J."/>
            <person name="Sierra R."/>
            <person name="Euteneuer U."/>
            <person name="Pillet L."/>
            <person name="Moustafa A."/>
            <person name="Platzer M."/>
            <person name="Groth M."/>
            <person name="Szafranski K."/>
            <person name="Schliwa M."/>
        </authorList>
    </citation>
    <scope>NUCLEOTIDE SEQUENCE [LARGE SCALE GENOMIC DNA]</scope>
</reference>
<dbReference type="GO" id="GO:0003677">
    <property type="term" value="F:DNA binding"/>
    <property type="evidence" value="ECO:0007669"/>
    <property type="project" value="UniProtKB-KW"/>
</dbReference>
<name>X6LGT6_RETFI</name>